<dbReference type="EMBL" id="CAXLJM020000116">
    <property type="protein sequence ID" value="CAL8137226.1"/>
    <property type="molecule type" value="Genomic_DNA"/>
</dbReference>
<dbReference type="Proteomes" id="UP001642540">
    <property type="component" value="Unassembled WGS sequence"/>
</dbReference>
<reference evidence="2 3" key="1">
    <citation type="submission" date="2024-08" db="EMBL/GenBank/DDBJ databases">
        <authorList>
            <person name="Cucini C."/>
            <person name="Frati F."/>
        </authorList>
    </citation>
    <scope>NUCLEOTIDE SEQUENCE [LARGE SCALE GENOMIC DNA]</scope>
</reference>
<keyword evidence="1" id="KW-1133">Transmembrane helix</keyword>
<name>A0ABP1RWF0_9HEXA</name>
<feature type="transmembrane region" description="Helical" evidence="1">
    <location>
        <begin position="186"/>
        <end position="209"/>
    </location>
</feature>
<protein>
    <submittedName>
        <fullName evidence="2">Uncharacterized protein</fullName>
    </submittedName>
</protein>
<evidence type="ECO:0000256" key="1">
    <source>
        <dbReference type="SAM" id="Phobius"/>
    </source>
</evidence>
<feature type="transmembrane region" description="Helical" evidence="1">
    <location>
        <begin position="48"/>
        <end position="69"/>
    </location>
</feature>
<comment type="caution">
    <text evidence="2">The sequence shown here is derived from an EMBL/GenBank/DDBJ whole genome shotgun (WGS) entry which is preliminary data.</text>
</comment>
<keyword evidence="1" id="KW-0812">Transmembrane</keyword>
<proteinExistence type="predicted"/>
<feature type="transmembrane region" description="Helical" evidence="1">
    <location>
        <begin position="524"/>
        <end position="548"/>
    </location>
</feature>
<evidence type="ECO:0000313" key="3">
    <source>
        <dbReference type="Proteomes" id="UP001642540"/>
    </source>
</evidence>
<sequence>MVLKVTEKVIRLHLKFTFPFRLLPFSWDKRSDTFFTSKNPAFLRQWRICSTLWGFLFAFSSLKFMFASFQRNKPLASLLLNDTFFGTVHFFGAVVFLGSVKNAEAQSQLYNCLINFKFQDTIVQHPKNKVRNEKKIQDLPELCGIGVVCAVWLCIFPLLPLVSFVFPCQQLSSSLVSYFLSCSDYPSINLFSYCVEAVLLAVVFLLAGFHGCLLTTSIPTWNAYLLKLRATTKYGFNATSQNFLDDKNATLFTHVNTGHHQLVTISPNKTSMVEEYITRFSNPTNIILNQLQTQNNYKLGIFYKLGMRPETVFLLFVDCSRMITSNCTVPNDISYIRKFPALKIYIFPSPLERIVASIETVEYFPYNLQLFSSFLKEGLLENPSVFHKLHFWNGNQIQIDCGAHPRYPLYFKNYPDRYSCSKMALNAKFNESFICTYDILTTIYLAEVHNLSLTIIDPGNPTESIKLKQHFTFQFVIQSANYVGSHNLPYFYKTGFDVSYYQSQQLIYCSRIVYRRFSIQYSMWIQPFSLVTWTYVLGSISLGSFVLIRGGKGGGIWVKIQAIVALFTSQSVPMEKRSGKVFIVLLFSAMLISSLYSNEITSFLVVPPPETIYRNLKQILGARFQILFQKWNNDIDPRDIYESDFKRSGMFHKINESFHIANNIVENMVSAKYLSMIDKKYAALVDESIAEQMAHSFHRIIFELFNFPNAKCRIVDEKLRTAPMLRVFYTVNRKWLMVTLQRIKSGGLDKAWSDWTKWYFYRQEQKYINSNGRGIKSTGLILFPNILPILIGWIIMVLVAFCFLLYERRCSSVT</sequence>
<feature type="transmembrane region" description="Helical" evidence="1">
    <location>
        <begin position="75"/>
        <end position="97"/>
    </location>
</feature>
<keyword evidence="1" id="KW-0472">Membrane</keyword>
<accession>A0ABP1RWF0</accession>
<gene>
    <name evidence="2" type="ORF">ODALV1_LOCUS26825</name>
</gene>
<keyword evidence="3" id="KW-1185">Reference proteome</keyword>
<evidence type="ECO:0000313" key="2">
    <source>
        <dbReference type="EMBL" id="CAL8137226.1"/>
    </source>
</evidence>
<feature type="transmembrane region" description="Helical" evidence="1">
    <location>
        <begin position="142"/>
        <end position="166"/>
    </location>
</feature>
<feature type="transmembrane region" description="Helical" evidence="1">
    <location>
        <begin position="786"/>
        <end position="806"/>
    </location>
</feature>
<organism evidence="2 3">
    <name type="scientific">Orchesella dallaii</name>
    <dbReference type="NCBI Taxonomy" id="48710"/>
    <lineage>
        <taxon>Eukaryota</taxon>
        <taxon>Metazoa</taxon>
        <taxon>Ecdysozoa</taxon>
        <taxon>Arthropoda</taxon>
        <taxon>Hexapoda</taxon>
        <taxon>Collembola</taxon>
        <taxon>Entomobryomorpha</taxon>
        <taxon>Entomobryoidea</taxon>
        <taxon>Orchesellidae</taxon>
        <taxon>Orchesellinae</taxon>
        <taxon>Orchesella</taxon>
    </lineage>
</organism>